<dbReference type="STRING" id="74649.A0A2P6Q0Q8"/>
<dbReference type="OMA" id="MTYSKTE"/>
<protein>
    <submittedName>
        <fullName evidence="1">Uncharacterized protein</fullName>
    </submittedName>
</protein>
<organism evidence="1 2">
    <name type="scientific">Rosa chinensis</name>
    <name type="common">China rose</name>
    <dbReference type="NCBI Taxonomy" id="74649"/>
    <lineage>
        <taxon>Eukaryota</taxon>
        <taxon>Viridiplantae</taxon>
        <taxon>Streptophyta</taxon>
        <taxon>Embryophyta</taxon>
        <taxon>Tracheophyta</taxon>
        <taxon>Spermatophyta</taxon>
        <taxon>Magnoliopsida</taxon>
        <taxon>eudicotyledons</taxon>
        <taxon>Gunneridae</taxon>
        <taxon>Pentapetalae</taxon>
        <taxon>rosids</taxon>
        <taxon>fabids</taxon>
        <taxon>Rosales</taxon>
        <taxon>Rosaceae</taxon>
        <taxon>Rosoideae</taxon>
        <taxon>Rosoideae incertae sedis</taxon>
        <taxon>Rosa</taxon>
    </lineage>
</organism>
<name>A0A2P6Q0Q8_ROSCH</name>
<gene>
    <name evidence="1" type="ORF">RchiOBHm_Chr6g0308901</name>
</gene>
<dbReference type="Gramene" id="PRQ27778">
    <property type="protein sequence ID" value="PRQ27778"/>
    <property type="gene ID" value="RchiOBHm_Chr6g0308901"/>
</dbReference>
<dbReference type="Proteomes" id="UP000238479">
    <property type="component" value="Chromosome 6"/>
</dbReference>
<dbReference type="EMBL" id="PDCK01000044">
    <property type="protein sequence ID" value="PRQ27778.1"/>
    <property type="molecule type" value="Genomic_DNA"/>
</dbReference>
<reference evidence="1 2" key="1">
    <citation type="journal article" date="2018" name="Nat. Genet.">
        <title>The Rosa genome provides new insights in the design of modern roses.</title>
        <authorList>
            <person name="Bendahmane M."/>
        </authorList>
    </citation>
    <scope>NUCLEOTIDE SEQUENCE [LARGE SCALE GENOMIC DNA]</scope>
    <source>
        <strain evidence="2">cv. Old Blush</strain>
    </source>
</reference>
<keyword evidence="2" id="KW-1185">Reference proteome</keyword>
<accession>A0A2P6Q0Q8</accession>
<dbReference type="AlphaFoldDB" id="A0A2P6Q0Q8"/>
<sequence length="89" mass="10903">MNIFFPRTWDSLDKKLIDLLVEKSPLRDLSIENGPQDKFNRHFSSKFYTQFLGNGEKYDREWLVYSKELDKVFCFCCKLFKRRPMQLRR</sequence>
<evidence type="ECO:0000313" key="1">
    <source>
        <dbReference type="EMBL" id="PRQ27778.1"/>
    </source>
</evidence>
<evidence type="ECO:0000313" key="2">
    <source>
        <dbReference type="Proteomes" id="UP000238479"/>
    </source>
</evidence>
<proteinExistence type="predicted"/>
<comment type="caution">
    <text evidence="1">The sequence shown here is derived from an EMBL/GenBank/DDBJ whole genome shotgun (WGS) entry which is preliminary data.</text>
</comment>